<comment type="similarity">
    <text evidence="3 6">Belongs to the MoeA family.</text>
</comment>
<evidence type="ECO:0000256" key="2">
    <source>
        <dbReference type="ARBA" id="ARBA00005046"/>
    </source>
</evidence>
<dbReference type="STRING" id="1392540.P256_00274"/>
<evidence type="ECO:0000256" key="1">
    <source>
        <dbReference type="ARBA" id="ARBA00002901"/>
    </source>
</evidence>
<dbReference type="eggNOG" id="COG0303">
    <property type="taxonomic scope" value="Bacteria"/>
</dbReference>
<reference evidence="8 9" key="1">
    <citation type="submission" date="2013-10" db="EMBL/GenBank/DDBJ databases">
        <title>The Genome Sequence of Acinetobacter nectaris CIP 110549.</title>
        <authorList>
            <consortium name="The Broad Institute Genomics Platform"/>
            <consortium name="The Broad Institute Genome Sequencing Center for Infectious Disease"/>
            <person name="Cerqueira G."/>
            <person name="Feldgarden M."/>
            <person name="Courvalin P."/>
            <person name="Grillot-Courvalin C."/>
            <person name="Clermont D."/>
            <person name="Rocha E."/>
            <person name="Yoon E.-J."/>
            <person name="Nemec A."/>
            <person name="Young S.K."/>
            <person name="Zeng Q."/>
            <person name="Gargeya S."/>
            <person name="Fitzgerald M."/>
            <person name="Abouelleil A."/>
            <person name="Alvarado L."/>
            <person name="Berlin A.M."/>
            <person name="Chapman S.B."/>
            <person name="Gainer-Dewar J."/>
            <person name="Goldberg J."/>
            <person name="Gnerre S."/>
            <person name="Griggs A."/>
            <person name="Gujja S."/>
            <person name="Hansen M."/>
            <person name="Howarth C."/>
            <person name="Imamovic A."/>
            <person name="Ireland A."/>
            <person name="Larimer J."/>
            <person name="McCowan C."/>
            <person name="Murphy C."/>
            <person name="Pearson M."/>
            <person name="Poon T.W."/>
            <person name="Priest M."/>
            <person name="Roberts A."/>
            <person name="Saif S."/>
            <person name="Shea T."/>
            <person name="Sykes S."/>
            <person name="Wortman J."/>
            <person name="Nusbaum C."/>
            <person name="Birren B."/>
        </authorList>
    </citation>
    <scope>NUCLEOTIDE SEQUENCE [LARGE SCALE GENOMIC DNA]</scope>
    <source>
        <strain evidence="8 9">CIP 110549</strain>
    </source>
</reference>
<comment type="caution">
    <text evidence="8">The sequence shown here is derived from an EMBL/GenBank/DDBJ whole genome shotgun (WGS) entry which is preliminary data.</text>
</comment>
<evidence type="ECO:0000256" key="4">
    <source>
        <dbReference type="ARBA" id="ARBA00023150"/>
    </source>
</evidence>
<dbReference type="GO" id="GO:0005829">
    <property type="term" value="C:cytosol"/>
    <property type="evidence" value="ECO:0007669"/>
    <property type="project" value="TreeGrafter"/>
</dbReference>
<dbReference type="Gene3D" id="3.90.105.10">
    <property type="entry name" value="Molybdopterin biosynthesis moea protein, domain 2"/>
    <property type="match status" value="1"/>
</dbReference>
<dbReference type="EMBL" id="AYER01000001">
    <property type="protein sequence ID" value="ESK41284.1"/>
    <property type="molecule type" value="Genomic_DNA"/>
</dbReference>
<dbReference type="CDD" id="cd00887">
    <property type="entry name" value="MoeA"/>
    <property type="match status" value="1"/>
</dbReference>
<evidence type="ECO:0000256" key="6">
    <source>
        <dbReference type="RuleBase" id="RU365090"/>
    </source>
</evidence>
<dbReference type="InterPro" id="IPR036135">
    <property type="entry name" value="MoeA_linker/N_sf"/>
</dbReference>
<dbReference type="GO" id="GO:0006777">
    <property type="term" value="P:Mo-molybdopterin cofactor biosynthetic process"/>
    <property type="evidence" value="ECO:0007669"/>
    <property type="project" value="UniProtKB-UniRule"/>
</dbReference>
<dbReference type="UniPathway" id="UPA00344"/>
<name>V2V1A6_9GAMM</name>
<dbReference type="InterPro" id="IPR036688">
    <property type="entry name" value="MoeA_C_domain_IV_sf"/>
</dbReference>
<dbReference type="InterPro" id="IPR005111">
    <property type="entry name" value="MoeA_C_domain_IV"/>
</dbReference>
<evidence type="ECO:0000259" key="7">
    <source>
        <dbReference type="SMART" id="SM00852"/>
    </source>
</evidence>
<dbReference type="Pfam" id="PF03453">
    <property type="entry name" value="MoeA_N"/>
    <property type="match status" value="1"/>
</dbReference>
<dbReference type="OrthoDB" id="9804758at2"/>
<evidence type="ECO:0000313" key="9">
    <source>
        <dbReference type="Proteomes" id="UP000023785"/>
    </source>
</evidence>
<protein>
    <recommendedName>
        <fullName evidence="6">Molybdopterin molybdenumtransferase</fullName>
        <ecNumber evidence="6">2.10.1.1</ecNumber>
    </recommendedName>
</protein>
<dbReference type="EC" id="2.10.1.1" evidence="6"/>
<dbReference type="HOGENOM" id="CLU_010186_7_1_6"/>
<comment type="function">
    <text evidence="1 6">Catalyzes the insertion of molybdate into adenylated molybdopterin with the concomitant release of AMP.</text>
</comment>
<dbReference type="GO" id="GO:0061599">
    <property type="term" value="F:molybdopterin molybdotransferase activity"/>
    <property type="evidence" value="ECO:0007669"/>
    <property type="project" value="UniProtKB-UniRule"/>
</dbReference>
<keyword evidence="6" id="KW-0808">Transferase</keyword>
<keyword evidence="9" id="KW-1185">Reference proteome</keyword>
<dbReference type="PATRIC" id="fig|1392540.3.peg.265"/>
<dbReference type="AlphaFoldDB" id="V2V1A6"/>
<dbReference type="GO" id="GO:0046872">
    <property type="term" value="F:metal ion binding"/>
    <property type="evidence" value="ECO:0007669"/>
    <property type="project" value="UniProtKB-UniRule"/>
</dbReference>
<evidence type="ECO:0000256" key="3">
    <source>
        <dbReference type="ARBA" id="ARBA00010763"/>
    </source>
</evidence>
<dbReference type="InterPro" id="IPR038987">
    <property type="entry name" value="MoeA-like"/>
</dbReference>
<dbReference type="Gene3D" id="3.40.980.10">
    <property type="entry name" value="MoaB/Mog-like domain"/>
    <property type="match status" value="1"/>
</dbReference>
<comment type="cofactor">
    <cofactor evidence="6">
        <name>Mg(2+)</name>
        <dbReference type="ChEBI" id="CHEBI:18420"/>
    </cofactor>
</comment>
<dbReference type="SUPFAM" id="SSF63867">
    <property type="entry name" value="MoeA C-terminal domain-like"/>
    <property type="match status" value="1"/>
</dbReference>
<evidence type="ECO:0000256" key="5">
    <source>
        <dbReference type="ARBA" id="ARBA00047317"/>
    </source>
</evidence>
<dbReference type="PANTHER" id="PTHR10192">
    <property type="entry name" value="MOLYBDOPTERIN BIOSYNTHESIS PROTEIN"/>
    <property type="match status" value="1"/>
</dbReference>
<keyword evidence="6" id="KW-0500">Molybdenum</keyword>
<comment type="pathway">
    <text evidence="2 6">Cofactor biosynthesis; molybdopterin biosynthesis.</text>
</comment>
<dbReference type="InterPro" id="IPR036425">
    <property type="entry name" value="MoaB/Mog-like_dom_sf"/>
</dbReference>
<dbReference type="Pfam" id="PF00994">
    <property type="entry name" value="MoCF_biosynth"/>
    <property type="match status" value="1"/>
</dbReference>
<dbReference type="NCBIfam" id="TIGR00177">
    <property type="entry name" value="molyb_syn"/>
    <property type="match status" value="1"/>
</dbReference>
<keyword evidence="6" id="KW-0479">Metal-binding</keyword>
<dbReference type="SUPFAM" id="SSF53218">
    <property type="entry name" value="Molybdenum cofactor biosynthesis proteins"/>
    <property type="match status" value="1"/>
</dbReference>
<comment type="catalytic activity">
    <reaction evidence="5">
        <text>adenylyl-molybdopterin + molybdate = Mo-molybdopterin + AMP + H(+)</text>
        <dbReference type="Rhea" id="RHEA:35047"/>
        <dbReference type="ChEBI" id="CHEBI:15378"/>
        <dbReference type="ChEBI" id="CHEBI:36264"/>
        <dbReference type="ChEBI" id="CHEBI:62727"/>
        <dbReference type="ChEBI" id="CHEBI:71302"/>
        <dbReference type="ChEBI" id="CHEBI:456215"/>
        <dbReference type="EC" id="2.10.1.1"/>
    </reaction>
</comment>
<accession>V2V1A6</accession>
<evidence type="ECO:0000313" key="8">
    <source>
        <dbReference type="EMBL" id="ESK41284.1"/>
    </source>
</evidence>
<dbReference type="SUPFAM" id="SSF63882">
    <property type="entry name" value="MoeA N-terminal region -like"/>
    <property type="match status" value="1"/>
</dbReference>
<proteinExistence type="inferred from homology"/>
<dbReference type="Pfam" id="PF03454">
    <property type="entry name" value="MoeA_C"/>
    <property type="match status" value="1"/>
</dbReference>
<dbReference type="Gene3D" id="2.40.340.10">
    <property type="entry name" value="MoeA, C-terminal, domain IV"/>
    <property type="match status" value="1"/>
</dbReference>
<dbReference type="Gene3D" id="2.170.190.11">
    <property type="entry name" value="Molybdopterin biosynthesis moea protein, domain 3"/>
    <property type="match status" value="1"/>
</dbReference>
<dbReference type="PANTHER" id="PTHR10192:SF5">
    <property type="entry name" value="GEPHYRIN"/>
    <property type="match status" value="1"/>
</dbReference>
<dbReference type="SMART" id="SM00852">
    <property type="entry name" value="MoCF_biosynth"/>
    <property type="match status" value="1"/>
</dbReference>
<dbReference type="InterPro" id="IPR005110">
    <property type="entry name" value="MoeA_linker/N"/>
</dbReference>
<feature type="domain" description="MoaB/Mog" evidence="7">
    <location>
        <begin position="185"/>
        <end position="329"/>
    </location>
</feature>
<keyword evidence="6" id="KW-0460">Magnesium</keyword>
<sequence>MTSCGAESGLLDMDQALKLLVEQIVVLSSESVNVTHGLGRYIASEIYAPHALPLFDQSAVDGYAVYSHSKILQDQTFECIGEVKAGADCSMNLQFGQAIRIFTGAKIPKGTTTVVRQEYITSLNDSMIRVEQNVDLNVDIRYQGEEINQGQLLASQGQHLTVGAVAALSMAGVKNIEVYKGPRIAVVVSGDEIASTSTDAGLDEGKVFDANTPLIMSWLQGVGRDADHFYVKDTIEDVQELIHDLSQTYDVILTTGGVSVGDYDFIRPATLNLGFKQVFWKVKQKPGKPIFFAKLDKNEQNHCYLLGLPGNPAAVYVGMFVYLQTLIATLQGCQEPLKWYTAELVQDIKQDLRSRFLRMKVSSEGAVLRVYDLKQQQSHMLSNLMQANCLVYLEANQNYVSGQIVKILLV</sequence>
<dbReference type="RefSeq" id="WP_023271877.1">
    <property type="nucleotide sequence ID" value="NZ_KI530712.1"/>
</dbReference>
<keyword evidence="4 6" id="KW-0501">Molybdenum cofactor biosynthesis</keyword>
<organism evidence="8 9">
    <name type="scientific">Acinetobacter nectaris CIP 110549</name>
    <dbReference type="NCBI Taxonomy" id="1392540"/>
    <lineage>
        <taxon>Bacteria</taxon>
        <taxon>Pseudomonadati</taxon>
        <taxon>Pseudomonadota</taxon>
        <taxon>Gammaproteobacteria</taxon>
        <taxon>Moraxellales</taxon>
        <taxon>Moraxellaceae</taxon>
        <taxon>Acinetobacter</taxon>
    </lineage>
</organism>
<dbReference type="Proteomes" id="UP000023785">
    <property type="component" value="Unassembled WGS sequence"/>
</dbReference>
<dbReference type="InterPro" id="IPR001453">
    <property type="entry name" value="MoaB/Mog_dom"/>
</dbReference>
<gene>
    <name evidence="8" type="ORF">P256_00274</name>
</gene>